<dbReference type="GO" id="GO:0006520">
    <property type="term" value="P:amino acid metabolic process"/>
    <property type="evidence" value="ECO:0007669"/>
    <property type="project" value="InterPro"/>
</dbReference>
<dbReference type="CDD" id="cd00609">
    <property type="entry name" value="AAT_like"/>
    <property type="match status" value="1"/>
</dbReference>
<organism evidence="8 9">
    <name type="scientific">Gordonia effusa NBRC 100432</name>
    <dbReference type="NCBI Taxonomy" id="1077974"/>
    <lineage>
        <taxon>Bacteria</taxon>
        <taxon>Bacillati</taxon>
        <taxon>Actinomycetota</taxon>
        <taxon>Actinomycetes</taxon>
        <taxon>Mycobacteriales</taxon>
        <taxon>Gordoniaceae</taxon>
        <taxon>Gordonia</taxon>
    </lineage>
</organism>
<dbReference type="STRING" id="1077974.GOEFS_054_00790"/>
<evidence type="ECO:0000256" key="1">
    <source>
        <dbReference type="ARBA" id="ARBA00001933"/>
    </source>
</evidence>
<evidence type="ECO:0000256" key="4">
    <source>
        <dbReference type="ARBA" id="ARBA00022679"/>
    </source>
</evidence>
<name>H0R064_9ACTN</name>
<dbReference type="Gene3D" id="3.40.640.10">
    <property type="entry name" value="Type I PLP-dependent aspartate aminotransferase-like (Major domain)"/>
    <property type="match status" value="1"/>
</dbReference>
<keyword evidence="4 6" id="KW-0808">Transferase</keyword>
<dbReference type="PROSITE" id="PS00105">
    <property type="entry name" value="AA_TRANSFER_CLASS_1"/>
    <property type="match status" value="1"/>
</dbReference>
<keyword evidence="9" id="KW-1185">Reference proteome</keyword>
<dbReference type="SUPFAM" id="SSF53383">
    <property type="entry name" value="PLP-dependent transferases"/>
    <property type="match status" value="1"/>
</dbReference>
<dbReference type="Proteomes" id="UP000035034">
    <property type="component" value="Unassembled WGS sequence"/>
</dbReference>
<dbReference type="GO" id="GO:0030170">
    <property type="term" value="F:pyridoxal phosphate binding"/>
    <property type="evidence" value="ECO:0007669"/>
    <property type="project" value="InterPro"/>
</dbReference>
<dbReference type="eggNOG" id="COG0436">
    <property type="taxonomic scope" value="Bacteria"/>
</dbReference>
<dbReference type="InterPro" id="IPR015421">
    <property type="entry name" value="PyrdxlP-dep_Trfase_major"/>
</dbReference>
<dbReference type="InterPro" id="IPR050596">
    <property type="entry name" value="AspAT/PAT-like"/>
</dbReference>
<dbReference type="GO" id="GO:0008483">
    <property type="term" value="F:transaminase activity"/>
    <property type="evidence" value="ECO:0007669"/>
    <property type="project" value="UniProtKB-KW"/>
</dbReference>
<comment type="similarity">
    <text evidence="2 6">Belongs to the class-I pyridoxal-phosphate-dependent aminotransferase family.</text>
</comment>
<proteinExistence type="inferred from homology"/>
<evidence type="ECO:0000259" key="7">
    <source>
        <dbReference type="Pfam" id="PF00155"/>
    </source>
</evidence>
<evidence type="ECO:0000256" key="6">
    <source>
        <dbReference type="RuleBase" id="RU000481"/>
    </source>
</evidence>
<reference evidence="8 9" key="1">
    <citation type="submission" date="2011-12" db="EMBL/GenBank/DDBJ databases">
        <title>Whole genome shotgun sequence of Gordonia effusa NBRC 100432.</title>
        <authorList>
            <person name="Yoshida I."/>
            <person name="Takarada H."/>
            <person name="Hosoyama A."/>
            <person name="Tsuchikane K."/>
            <person name="Katsumata H."/>
            <person name="Yamazaki S."/>
            <person name="Fujita N."/>
        </authorList>
    </citation>
    <scope>NUCLEOTIDE SEQUENCE [LARGE SCALE GENOMIC DNA]</scope>
    <source>
        <strain evidence="8 9">NBRC 100432</strain>
    </source>
</reference>
<evidence type="ECO:0000313" key="8">
    <source>
        <dbReference type="EMBL" id="GAB18465.1"/>
    </source>
</evidence>
<dbReference type="PANTHER" id="PTHR46383">
    <property type="entry name" value="ASPARTATE AMINOTRANSFERASE"/>
    <property type="match status" value="1"/>
</dbReference>
<dbReference type="InterPro" id="IPR004838">
    <property type="entry name" value="NHTrfase_class1_PyrdxlP-BS"/>
</dbReference>
<keyword evidence="5" id="KW-0663">Pyridoxal phosphate</keyword>
<sequence>MSSKQFRISGRAKRVAPFQAMEFAKHADALEASGVHVTRLNIGEPDFGAPPAFLDAIVDLADGRPMTYTPSVGIAELRTAIAQSYRTLDDLEIDPRRVCVTAGASAALLLCAAALIDPGDRVLVADPSYPCNRQFAESFGADVALVPTSAATRFQLDAASVAEAWDEHTRGVMLASPSNPTGTSLSTTELAAICEFVVGRDGWRIVDEIYLGLTHDDDGARSVLALDDDAIVVNSFSKVFGLTGWRLGWCVVPEALVPVMEKLAQNYYICPSTPTQYAALTCFQPETLAIATERRRQIVARKEIVLQELSEMGLDVPVAPDGAFYVYVDIAATGMTSWEFCEKALEQALVALTPGHDFGNHRADDFVRLSYAIGTADLVAGLKRLAVFVRDQPRSPAPTS</sequence>
<dbReference type="EC" id="2.6.1.-" evidence="6"/>
<dbReference type="InterPro" id="IPR004839">
    <property type="entry name" value="Aminotransferase_I/II_large"/>
</dbReference>
<comment type="caution">
    <text evidence="8">The sequence shown here is derived from an EMBL/GenBank/DDBJ whole genome shotgun (WGS) entry which is preliminary data.</text>
</comment>
<protein>
    <recommendedName>
        <fullName evidence="6">Aminotransferase</fullName>
        <ecNumber evidence="6">2.6.1.-</ecNumber>
    </recommendedName>
</protein>
<dbReference type="InterPro" id="IPR015424">
    <property type="entry name" value="PyrdxlP-dep_Trfase"/>
</dbReference>
<evidence type="ECO:0000256" key="3">
    <source>
        <dbReference type="ARBA" id="ARBA00022576"/>
    </source>
</evidence>
<dbReference type="AlphaFoldDB" id="H0R064"/>
<accession>H0R064</accession>
<gene>
    <name evidence="8" type="ORF">GOEFS_054_00790</name>
</gene>
<dbReference type="Pfam" id="PF00155">
    <property type="entry name" value="Aminotran_1_2"/>
    <property type="match status" value="1"/>
</dbReference>
<comment type="cofactor">
    <cofactor evidence="1 6">
        <name>pyridoxal 5'-phosphate</name>
        <dbReference type="ChEBI" id="CHEBI:597326"/>
    </cofactor>
</comment>
<dbReference type="PANTHER" id="PTHR46383:SF2">
    <property type="entry name" value="AMINOTRANSFERASE"/>
    <property type="match status" value="1"/>
</dbReference>
<evidence type="ECO:0000256" key="5">
    <source>
        <dbReference type="ARBA" id="ARBA00022898"/>
    </source>
</evidence>
<evidence type="ECO:0000313" key="9">
    <source>
        <dbReference type="Proteomes" id="UP000035034"/>
    </source>
</evidence>
<evidence type="ECO:0000256" key="2">
    <source>
        <dbReference type="ARBA" id="ARBA00007441"/>
    </source>
</evidence>
<feature type="domain" description="Aminotransferase class I/classII large" evidence="7">
    <location>
        <begin position="36"/>
        <end position="378"/>
    </location>
</feature>
<keyword evidence="3 6" id="KW-0032">Aminotransferase</keyword>
<dbReference type="RefSeq" id="WP_007317802.1">
    <property type="nucleotide sequence ID" value="NZ_BAEH01000054.1"/>
</dbReference>
<dbReference type="EMBL" id="BAEH01000054">
    <property type="protein sequence ID" value="GAB18465.1"/>
    <property type="molecule type" value="Genomic_DNA"/>
</dbReference>